<comment type="caution">
    <text evidence="2">The sequence shown here is derived from an EMBL/GenBank/DDBJ whole genome shotgun (WGS) entry which is preliminary data.</text>
</comment>
<dbReference type="EMBL" id="CAMXCT010006675">
    <property type="protein sequence ID" value="CAI4018094.1"/>
    <property type="molecule type" value="Genomic_DNA"/>
</dbReference>
<evidence type="ECO:0000313" key="2">
    <source>
        <dbReference type="EMBL" id="CAI4018094.1"/>
    </source>
</evidence>
<feature type="region of interest" description="Disordered" evidence="1">
    <location>
        <begin position="68"/>
        <end position="179"/>
    </location>
</feature>
<keyword evidence="4" id="KW-1185">Reference proteome</keyword>
<feature type="region of interest" description="Disordered" evidence="1">
    <location>
        <begin position="1"/>
        <end position="31"/>
    </location>
</feature>
<feature type="non-terminal residue" evidence="2">
    <location>
        <position position="217"/>
    </location>
</feature>
<feature type="compositionally biased region" description="Low complexity" evidence="1">
    <location>
        <begin position="131"/>
        <end position="149"/>
    </location>
</feature>
<proteinExistence type="predicted"/>
<feature type="region of interest" description="Disordered" evidence="1">
    <location>
        <begin position="191"/>
        <end position="217"/>
    </location>
</feature>
<dbReference type="AlphaFoldDB" id="A0A9P1GNF4"/>
<evidence type="ECO:0000313" key="4">
    <source>
        <dbReference type="Proteomes" id="UP001152797"/>
    </source>
</evidence>
<evidence type="ECO:0000313" key="3">
    <source>
        <dbReference type="EMBL" id="CAL4805406.1"/>
    </source>
</evidence>
<feature type="compositionally biased region" description="Polar residues" evidence="1">
    <location>
        <begin position="102"/>
        <end position="112"/>
    </location>
</feature>
<reference evidence="3 4" key="2">
    <citation type="submission" date="2024-05" db="EMBL/GenBank/DDBJ databases">
        <authorList>
            <person name="Chen Y."/>
            <person name="Shah S."/>
            <person name="Dougan E. K."/>
            <person name="Thang M."/>
            <person name="Chan C."/>
        </authorList>
    </citation>
    <scope>NUCLEOTIDE SEQUENCE [LARGE SCALE GENOMIC DNA]</scope>
</reference>
<dbReference type="EMBL" id="CAMXCT030006675">
    <property type="protein sequence ID" value="CAL4805406.1"/>
    <property type="molecule type" value="Genomic_DNA"/>
</dbReference>
<sequence length="217" mass="21963">VPTEMPSPATSVVEGTVEVPTAPDVMELPPRPELGESAIFVSPEMAVPRLDEVPIPYGSSVAMGSSGLMSSAIPSPSEMPVPTEMPTSPLAPQDPTEAVTGETGTLGTNVPTVSGGERTLEATEIPLPQRSSGPLASSTALASSALSPSEMPVPTELPTSPMEEPVVGEPTHLPGYDPTVEVPTVEVTTDEPPLLVPGVHSSAFLGPDSSAGPGSPS</sequence>
<organism evidence="2">
    <name type="scientific">Cladocopium goreaui</name>
    <dbReference type="NCBI Taxonomy" id="2562237"/>
    <lineage>
        <taxon>Eukaryota</taxon>
        <taxon>Sar</taxon>
        <taxon>Alveolata</taxon>
        <taxon>Dinophyceae</taxon>
        <taxon>Suessiales</taxon>
        <taxon>Symbiodiniaceae</taxon>
        <taxon>Cladocopium</taxon>
    </lineage>
</organism>
<gene>
    <name evidence="2" type="ORF">C1SCF055_LOCUS42690</name>
</gene>
<protein>
    <submittedName>
        <fullName evidence="2">Uncharacterized protein</fullName>
    </submittedName>
</protein>
<accession>A0A9P1GNF4</accession>
<name>A0A9P1GNF4_9DINO</name>
<feature type="non-terminal residue" evidence="2">
    <location>
        <position position="1"/>
    </location>
</feature>
<feature type="compositionally biased region" description="Low complexity" evidence="1">
    <location>
        <begin position="206"/>
        <end position="217"/>
    </location>
</feature>
<dbReference type="EMBL" id="CAMXCT020006675">
    <property type="protein sequence ID" value="CAL1171469.1"/>
    <property type="molecule type" value="Genomic_DNA"/>
</dbReference>
<evidence type="ECO:0000256" key="1">
    <source>
        <dbReference type="SAM" id="MobiDB-lite"/>
    </source>
</evidence>
<reference evidence="2" key="1">
    <citation type="submission" date="2022-10" db="EMBL/GenBank/DDBJ databases">
        <authorList>
            <person name="Chen Y."/>
            <person name="Dougan E. K."/>
            <person name="Chan C."/>
            <person name="Rhodes N."/>
            <person name="Thang M."/>
        </authorList>
    </citation>
    <scope>NUCLEOTIDE SEQUENCE</scope>
</reference>
<dbReference type="Proteomes" id="UP001152797">
    <property type="component" value="Unassembled WGS sequence"/>
</dbReference>